<dbReference type="Proteomes" id="UP000054549">
    <property type="component" value="Unassembled WGS sequence"/>
</dbReference>
<reference evidence="2 3" key="1">
    <citation type="submission" date="2014-04" db="EMBL/GenBank/DDBJ databases">
        <title>Evolutionary Origins and Diversification of the Mycorrhizal Mutualists.</title>
        <authorList>
            <consortium name="DOE Joint Genome Institute"/>
            <consortium name="Mycorrhizal Genomics Consortium"/>
            <person name="Kohler A."/>
            <person name="Kuo A."/>
            <person name="Nagy L.G."/>
            <person name="Floudas D."/>
            <person name="Copeland A."/>
            <person name="Barry K.W."/>
            <person name="Cichocki N."/>
            <person name="Veneault-Fourrey C."/>
            <person name="LaButti K."/>
            <person name="Lindquist E.A."/>
            <person name="Lipzen A."/>
            <person name="Lundell T."/>
            <person name="Morin E."/>
            <person name="Murat C."/>
            <person name="Riley R."/>
            <person name="Ohm R."/>
            <person name="Sun H."/>
            <person name="Tunlid A."/>
            <person name="Henrissat B."/>
            <person name="Grigoriev I.V."/>
            <person name="Hibbett D.S."/>
            <person name="Martin F."/>
        </authorList>
    </citation>
    <scope>NUCLEOTIDE SEQUENCE [LARGE SCALE GENOMIC DNA]</scope>
    <source>
        <strain evidence="2 3">Koide BX008</strain>
    </source>
</reference>
<keyword evidence="1" id="KW-0732">Signal</keyword>
<evidence type="ECO:0000256" key="1">
    <source>
        <dbReference type="SAM" id="SignalP"/>
    </source>
</evidence>
<feature type="signal peptide" evidence="1">
    <location>
        <begin position="1"/>
        <end position="18"/>
    </location>
</feature>
<dbReference type="OrthoDB" id="271448at2759"/>
<dbReference type="InParanoid" id="A0A0C2T1A9"/>
<name>A0A0C2T1A9_AMAMK</name>
<dbReference type="STRING" id="946122.A0A0C2T1A9"/>
<dbReference type="HOGENOM" id="CLU_083070_0_0_1"/>
<dbReference type="EMBL" id="KN818225">
    <property type="protein sequence ID" value="KIL69570.1"/>
    <property type="molecule type" value="Genomic_DNA"/>
</dbReference>
<proteinExistence type="predicted"/>
<evidence type="ECO:0008006" key="4">
    <source>
        <dbReference type="Google" id="ProtNLM"/>
    </source>
</evidence>
<dbReference type="AlphaFoldDB" id="A0A0C2T1A9"/>
<protein>
    <recommendedName>
        <fullName evidence="4">Fruit-body specific protein a</fullName>
    </recommendedName>
</protein>
<organism evidence="2 3">
    <name type="scientific">Amanita muscaria (strain Koide BX008)</name>
    <dbReference type="NCBI Taxonomy" id="946122"/>
    <lineage>
        <taxon>Eukaryota</taxon>
        <taxon>Fungi</taxon>
        <taxon>Dikarya</taxon>
        <taxon>Basidiomycota</taxon>
        <taxon>Agaricomycotina</taxon>
        <taxon>Agaricomycetes</taxon>
        <taxon>Agaricomycetidae</taxon>
        <taxon>Agaricales</taxon>
        <taxon>Pluteineae</taxon>
        <taxon>Amanitaceae</taxon>
        <taxon>Amanita</taxon>
    </lineage>
</organism>
<evidence type="ECO:0000313" key="2">
    <source>
        <dbReference type="EMBL" id="KIL69570.1"/>
    </source>
</evidence>
<sequence length="197" mass="20936">MRFTFLLTGLATVTAVSSLTISPNLFGLIGGSDPSTGDHHFGASVPPWNSGAHPGWYFGKDFDHHPDLFCLTPFICRILDAVDIGLHCPHGPPPPAPYDGYLQTFSNLTGATQASDYMTFGLVDTVANCISMCNNVQGCGFVNTYHDVNGKNGSPLLTCSLFTNCHNASDATNVGGQTQPDGSVDYITNSDGWCKVV</sequence>
<gene>
    <name evidence="2" type="ORF">M378DRAFT_7421</name>
</gene>
<accession>A0A0C2T1A9</accession>
<keyword evidence="3" id="KW-1185">Reference proteome</keyword>
<feature type="chain" id="PRO_5002167766" description="Fruit-body specific protein a" evidence="1">
    <location>
        <begin position="19"/>
        <end position="197"/>
    </location>
</feature>
<evidence type="ECO:0000313" key="3">
    <source>
        <dbReference type="Proteomes" id="UP000054549"/>
    </source>
</evidence>